<evidence type="ECO:0000256" key="5">
    <source>
        <dbReference type="ARBA" id="ARBA00023242"/>
    </source>
</evidence>
<dbReference type="Proteomes" id="UP000014074">
    <property type="component" value="Unassembled WGS sequence"/>
</dbReference>
<protein>
    <submittedName>
        <fullName evidence="7">Putative c6 transcription factor protein</fullName>
    </submittedName>
</protein>
<keyword evidence="1" id="KW-0479">Metal-binding</keyword>
<evidence type="ECO:0000256" key="2">
    <source>
        <dbReference type="ARBA" id="ARBA00022833"/>
    </source>
</evidence>
<dbReference type="eggNOG" id="KOG1721">
    <property type="taxonomic scope" value="Eukaryota"/>
</dbReference>
<accession>R8BQI9</accession>
<evidence type="ECO:0000256" key="3">
    <source>
        <dbReference type="ARBA" id="ARBA00023015"/>
    </source>
</evidence>
<feature type="region of interest" description="Disordered" evidence="6">
    <location>
        <begin position="272"/>
        <end position="292"/>
    </location>
</feature>
<dbReference type="HOGENOM" id="CLU_839315_0_0_1"/>
<dbReference type="GeneID" id="19323088"/>
<evidence type="ECO:0000313" key="8">
    <source>
        <dbReference type="Proteomes" id="UP000014074"/>
    </source>
</evidence>
<keyword evidence="8" id="KW-1185">Reference proteome</keyword>
<keyword evidence="3" id="KW-0805">Transcription regulation</keyword>
<gene>
    <name evidence="7" type="ORF">UCRPA7_2802</name>
</gene>
<evidence type="ECO:0000256" key="4">
    <source>
        <dbReference type="ARBA" id="ARBA00023163"/>
    </source>
</evidence>
<dbReference type="PANTHER" id="PTHR47660:SF2">
    <property type="entry name" value="TRANSCRIPTION FACTOR WITH C2H2 AND ZN(2)-CYS(6) DNA BINDING DOMAIN (EUROFUNG)"/>
    <property type="match status" value="1"/>
</dbReference>
<evidence type="ECO:0000313" key="7">
    <source>
        <dbReference type="EMBL" id="EOO01617.1"/>
    </source>
</evidence>
<name>R8BQI9_PHAM7</name>
<organism evidence="7 8">
    <name type="scientific">Phaeoacremonium minimum (strain UCR-PA7)</name>
    <name type="common">Esca disease fungus</name>
    <name type="synonym">Togninia minima</name>
    <dbReference type="NCBI Taxonomy" id="1286976"/>
    <lineage>
        <taxon>Eukaryota</taxon>
        <taxon>Fungi</taxon>
        <taxon>Dikarya</taxon>
        <taxon>Ascomycota</taxon>
        <taxon>Pezizomycotina</taxon>
        <taxon>Sordariomycetes</taxon>
        <taxon>Sordariomycetidae</taxon>
        <taxon>Togniniales</taxon>
        <taxon>Togniniaceae</taxon>
        <taxon>Phaeoacremonium</taxon>
    </lineage>
</organism>
<dbReference type="PANTHER" id="PTHR47660">
    <property type="entry name" value="TRANSCRIPTION FACTOR WITH C2H2 AND ZN(2)-CYS(6) DNA BINDING DOMAIN (EUROFUNG)-RELATED-RELATED"/>
    <property type="match status" value="1"/>
</dbReference>
<keyword evidence="4" id="KW-0804">Transcription</keyword>
<reference evidence="8" key="1">
    <citation type="journal article" date="2013" name="Genome Announc.">
        <title>Draft genome sequence of the ascomycete Phaeoacremonium aleophilum strain UCR-PA7, a causal agent of the esca disease complex in grapevines.</title>
        <authorList>
            <person name="Blanco-Ulate B."/>
            <person name="Rolshausen P."/>
            <person name="Cantu D."/>
        </authorList>
    </citation>
    <scope>NUCLEOTIDE SEQUENCE [LARGE SCALE GENOMIC DNA]</scope>
    <source>
        <strain evidence="8">UCR-PA7</strain>
    </source>
</reference>
<proteinExistence type="predicted"/>
<dbReference type="KEGG" id="tmn:UCRPA7_2802"/>
<dbReference type="OrthoDB" id="40579at2759"/>
<keyword evidence="5" id="KW-0539">Nucleus</keyword>
<evidence type="ECO:0000256" key="6">
    <source>
        <dbReference type="SAM" id="MobiDB-lite"/>
    </source>
</evidence>
<keyword evidence="2" id="KW-0862">Zinc</keyword>
<evidence type="ECO:0000256" key="1">
    <source>
        <dbReference type="ARBA" id="ARBA00022723"/>
    </source>
</evidence>
<sequence>MHSISLLDELAEHIDEELCYGALLHGFWGQIAAYREAVRFYADNGTNKRNATHYLWLKSQHQELYRDLSDFSTIIYTSQKSNPNLAVILELFMMILHVWPDELQRFAGKGGEEEAGRAAASLEEHWARSPEARYAVWHAGQVFRNARQMPPTSLRGFNAIAVYFASLTLWIYGLLSCSQPDRKQEITAGGRGSELVLVDGEENRDTKAFVQLDRGVPGLMLSGEADAGVEALSNPSATLSIARNVFRENFPIRSEPLPPLVESLGNLLRDLGSGAGGRPSRVASRAVSESPL</sequence>
<dbReference type="RefSeq" id="XP_007913559.1">
    <property type="nucleotide sequence ID" value="XM_007915368.1"/>
</dbReference>
<dbReference type="GO" id="GO:0046872">
    <property type="term" value="F:metal ion binding"/>
    <property type="evidence" value="ECO:0007669"/>
    <property type="project" value="UniProtKB-KW"/>
</dbReference>
<dbReference type="AlphaFoldDB" id="R8BQI9"/>
<dbReference type="EMBL" id="KB932984">
    <property type="protein sequence ID" value="EOO01617.1"/>
    <property type="molecule type" value="Genomic_DNA"/>
</dbReference>